<dbReference type="EMBL" id="PSQE01000007">
    <property type="protein sequence ID" value="RHN48493.1"/>
    <property type="molecule type" value="Genomic_DNA"/>
</dbReference>
<dbReference type="Proteomes" id="UP000265566">
    <property type="component" value="Chromosome 7"/>
</dbReference>
<reference evidence="3" key="3">
    <citation type="journal article" date="2018" name="Nat. Plants">
        <title>Whole-genome landscape of Medicago truncatula symbiotic genes.</title>
        <authorList>
            <person name="Pecrix Y."/>
            <person name="Gamas P."/>
            <person name="Carrere S."/>
        </authorList>
    </citation>
    <scope>NUCLEOTIDE SEQUENCE</scope>
    <source>
        <tissue evidence="3">Leaves</tissue>
    </source>
</reference>
<feature type="compositionally biased region" description="Basic and acidic residues" evidence="1">
    <location>
        <begin position="1"/>
        <end position="12"/>
    </location>
</feature>
<accession>I3SDI3</accession>
<evidence type="ECO:0000313" key="2">
    <source>
        <dbReference type="EMBL" id="AFK38325.1"/>
    </source>
</evidence>
<name>I3SDI3_MEDTR</name>
<evidence type="ECO:0000256" key="1">
    <source>
        <dbReference type="SAM" id="MobiDB-lite"/>
    </source>
</evidence>
<dbReference type="Gramene" id="rna43213">
    <property type="protein sequence ID" value="RHN48493.1"/>
    <property type="gene ID" value="gene43213"/>
</dbReference>
<feature type="region of interest" description="Disordered" evidence="1">
    <location>
        <begin position="1"/>
        <end position="24"/>
    </location>
</feature>
<proteinExistence type="evidence at transcript level"/>
<gene>
    <name evidence="3" type="ORF">MtrunA17_Chr7g0264361</name>
</gene>
<organism evidence="2">
    <name type="scientific">Medicago truncatula</name>
    <name type="common">Barrel medic</name>
    <name type="synonym">Medicago tribuloides</name>
    <dbReference type="NCBI Taxonomy" id="3880"/>
    <lineage>
        <taxon>Eukaryota</taxon>
        <taxon>Viridiplantae</taxon>
        <taxon>Streptophyta</taxon>
        <taxon>Embryophyta</taxon>
        <taxon>Tracheophyta</taxon>
        <taxon>Spermatophyta</taxon>
        <taxon>Magnoliopsida</taxon>
        <taxon>eudicotyledons</taxon>
        <taxon>Gunneridae</taxon>
        <taxon>Pentapetalae</taxon>
        <taxon>rosids</taxon>
        <taxon>fabids</taxon>
        <taxon>Fabales</taxon>
        <taxon>Fabaceae</taxon>
        <taxon>Papilionoideae</taxon>
        <taxon>50 kb inversion clade</taxon>
        <taxon>NPAAA clade</taxon>
        <taxon>Hologalegina</taxon>
        <taxon>IRL clade</taxon>
        <taxon>Trifolieae</taxon>
        <taxon>Medicago</taxon>
    </lineage>
</organism>
<sequence>MLASKRTIEAKPEPTAVPLTSARPSFGCNSKNSALIPAKLKASFALSTSPDGP</sequence>
<dbReference type="EMBL" id="BT138530">
    <property type="protein sequence ID" value="AFK38325.1"/>
    <property type="molecule type" value="mRNA"/>
</dbReference>
<evidence type="ECO:0000313" key="4">
    <source>
        <dbReference type="Proteomes" id="UP000265566"/>
    </source>
</evidence>
<protein>
    <submittedName>
        <fullName evidence="2">Uncharacterized protein</fullName>
    </submittedName>
</protein>
<dbReference type="AlphaFoldDB" id="I3SDI3"/>
<reference evidence="2" key="1">
    <citation type="submission" date="2012-05" db="EMBL/GenBank/DDBJ databases">
        <authorList>
            <person name="Krishnakumar V."/>
            <person name="Cheung F."/>
            <person name="Xiao Y."/>
            <person name="Chan A."/>
            <person name="Moskal W.A."/>
            <person name="Town C.D."/>
        </authorList>
    </citation>
    <scope>NUCLEOTIDE SEQUENCE</scope>
</reference>
<reference evidence="4" key="2">
    <citation type="journal article" date="2018" name="Nat. Plants">
        <title>Whole-genome landscape of Medicago truncatula symbiotic genes.</title>
        <authorList>
            <person name="Pecrix Y."/>
            <person name="Staton S.E."/>
            <person name="Sallet E."/>
            <person name="Lelandais-Briere C."/>
            <person name="Moreau S."/>
            <person name="Carrere S."/>
            <person name="Blein T."/>
            <person name="Jardinaud M.F."/>
            <person name="Latrasse D."/>
            <person name="Zouine M."/>
            <person name="Zahm M."/>
            <person name="Kreplak J."/>
            <person name="Mayjonade B."/>
            <person name="Satge C."/>
            <person name="Perez M."/>
            <person name="Cauet S."/>
            <person name="Marande W."/>
            <person name="Chantry-Darmon C."/>
            <person name="Lopez-Roques C."/>
            <person name="Bouchez O."/>
            <person name="Berard A."/>
            <person name="Debelle F."/>
            <person name="Munos S."/>
            <person name="Bendahmane A."/>
            <person name="Berges H."/>
            <person name="Niebel A."/>
            <person name="Buitink J."/>
            <person name="Frugier F."/>
            <person name="Benhamed M."/>
            <person name="Crespi M."/>
            <person name="Gouzy J."/>
            <person name="Gamas P."/>
        </authorList>
    </citation>
    <scope>NUCLEOTIDE SEQUENCE [LARGE SCALE GENOMIC DNA]</scope>
    <source>
        <strain evidence="4">cv. Jemalong A17</strain>
    </source>
</reference>
<evidence type="ECO:0000313" key="3">
    <source>
        <dbReference type="EMBL" id="RHN48493.1"/>
    </source>
</evidence>